<dbReference type="InterPro" id="IPR036942">
    <property type="entry name" value="Beta-barrel_TonB_sf"/>
</dbReference>
<dbReference type="AlphaFoldDB" id="T2KQ69"/>
<dbReference type="EMBL" id="HG315671">
    <property type="protein sequence ID" value="CDF80977.1"/>
    <property type="molecule type" value="Genomic_DNA"/>
</dbReference>
<dbReference type="PATRIC" id="fig|1347342.6.peg.3293"/>
<keyword evidence="4 8" id="KW-0812">Transmembrane</keyword>
<dbReference type="STRING" id="1347342.BN863_32650"/>
<reference evidence="13 14" key="1">
    <citation type="journal article" date="2013" name="Appl. Environ. Microbiol.">
        <title>The genome of the alga-associated marine flavobacterium Formosa agariphila KMM 3901T reveals a broad potential for degradation of algal polysaccharides.</title>
        <authorList>
            <person name="Mann A.J."/>
            <person name="Hahnke R.L."/>
            <person name="Huang S."/>
            <person name="Werner J."/>
            <person name="Xing P."/>
            <person name="Barbeyron T."/>
            <person name="Huettel B."/>
            <person name="Stueber K."/>
            <person name="Reinhardt R."/>
            <person name="Harder J."/>
            <person name="Gloeckner F.O."/>
            <person name="Amann R.I."/>
            <person name="Teeling H."/>
        </authorList>
    </citation>
    <scope>NUCLEOTIDE SEQUENCE [LARGE SCALE GENOMIC DNA]</scope>
    <source>
        <strain evidence="14">DSM 15362 / KCTC 12365 / LMG 23005 / KMM 3901</strain>
    </source>
</reference>
<dbReference type="InterPro" id="IPR039426">
    <property type="entry name" value="TonB-dep_rcpt-like"/>
</dbReference>
<dbReference type="InterPro" id="IPR010104">
    <property type="entry name" value="TonB_rcpt_bac"/>
</dbReference>
<organism evidence="13 14">
    <name type="scientific">Formosa agariphila (strain DSM 15362 / KCTC 12365 / LMG 23005 / KMM 3901 / M-2Alg 35-1)</name>
    <dbReference type="NCBI Taxonomy" id="1347342"/>
    <lineage>
        <taxon>Bacteria</taxon>
        <taxon>Pseudomonadati</taxon>
        <taxon>Bacteroidota</taxon>
        <taxon>Flavobacteriia</taxon>
        <taxon>Flavobacteriales</taxon>
        <taxon>Flavobacteriaceae</taxon>
        <taxon>Formosa</taxon>
    </lineage>
</organism>
<comment type="subcellular location">
    <subcellularLocation>
        <location evidence="1 8">Cell outer membrane</location>
        <topology evidence="1 8">Multi-pass membrane protein</topology>
    </subcellularLocation>
</comment>
<dbReference type="GO" id="GO:0009279">
    <property type="term" value="C:cell outer membrane"/>
    <property type="evidence" value="ECO:0007669"/>
    <property type="project" value="UniProtKB-SubCell"/>
</dbReference>
<keyword evidence="7 8" id="KW-0998">Cell outer membrane</keyword>
<feature type="signal peptide" evidence="10">
    <location>
        <begin position="1"/>
        <end position="19"/>
    </location>
</feature>
<dbReference type="InterPro" id="IPR008969">
    <property type="entry name" value="CarboxyPept-like_regulatory"/>
</dbReference>
<evidence type="ECO:0000256" key="1">
    <source>
        <dbReference type="ARBA" id="ARBA00004571"/>
    </source>
</evidence>
<feature type="domain" description="TonB-dependent receptor plug" evidence="12">
    <location>
        <begin position="129"/>
        <end position="229"/>
    </location>
</feature>
<dbReference type="Gene3D" id="2.60.40.1120">
    <property type="entry name" value="Carboxypeptidase-like, regulatory domain"/>
    <property type="match status" value="1"/>
</dbReference>
<evidence type="ECO:0000259" key="12">
    <source>
        <dbReference type="Pfam" id="PF07715"/>
    </source>
</evidence>
<feature type="chain" id="PRO_5004591167" evidence="10">
    <location>
        <begin position="20"/>
        <end position="950"/>
    </location>
</feature>
<dbReference type="NCBIfam" id="TIGR01782">
    <property type="entry name" value="TonB-Xanth-Caul"/>
    <property type="match status" value="1"/>
</dbReference>
<evidence type="ECO:0000256" key="3">
    <source>
        <dbReference type="ARBA" id="ARBA00022452"/>
    </source>
</evidence>
<dbReference type="HOGENOM" id="CLU_006935_1_2_10"/>
<keyword evidence="10" id="KW-0732">Signal</keyword>
<dbReference type="eggNOG" id="COG4771">
    <property type="taxonomic scope" value="Bacteria"/>
</dbReference>
<evidence type="ECO:0000313" key="13">
    <source>
        <dbReference type="EMBL" id="CDF80977.1"/>
    </source>
</evidence>
<dbReference type="Proteomes" id="UP000016160">
    <property type="component" value="Chromosome"/>
</dbReference>
<protein>
    <submittedName>
        <fullName evidence="13">TonB-dependent receptor</fullName>
    </submittedName>
</protein>
<proteinExistence type="inferred from homology"/>
<dbReference type="InterPro" id="IPR012910">
    <property type="entry name" value="Plug_dom"/>
</dbReference>
<dbReference type="CDD" id="cd01347">
    <property type="entry name" value="ligand_gated_channel"/>
    <property type="match status" value="1"/>
</dbReference>
<dbReference type="SUPFAM" id="SSF56935">
    <property type="entry name" value="Porins"/>
    <property type="match status" value="1"/>
</dbReference>
<evidence type="ECO:0000259" key="11">
    <source>
        <dbReference type="Pfam" id="PF00593"/>
    </source>
</evidence>
<dbReference type="SUPFAM" id="SSF49464">
    <property type="entry name" value="Carboxypeptidase regulatory domain-like"/>
    <property type="match status" value="1"/>
</dbReference>
<evidence type="ECO:0000256" key="9">
    <source>
        <dbReference type="RuleBase" id="RU003357"/>
    </source>
</evidence>
<dbReference type="InterPro" id="IPR000531">
    <property type="entry name" value="Beta-barrel_TonB"/>
</dbReference>
<gene>
    <name evidence="13" type="ORF">BN863_32650</name>
</gene>
<keyword evidence="2 8" id="KW-0813">Transport</keyword>
<keyword evidence="14" id="KW-1185">Reference proteome</keyword>
<evidence type="ECO:0000256" key="4">
    <source>
        <dbReference type="ARBA" id="ARBA00022692"/>
    </source>
</evidence>
<dbReference type="Pfam" id="PF07715">
    <property type="entry name" value="Plug"/>
    <property type="match status" value="1"/>
</dbReference>
<keyword evidence="5 9" id="KW-0798">TonB box</keyword>
<evidence type="ECO:0000256" key="8">
    <source>
        <dbReference type="PROSITE-ProRule" id="PRU01360"/>
    </source>
</evidence>
<evidence type="ECO:0000256" key="7">
    <source>
        <dbReference type="ARBA" id="ARBA00023237"/>
    </source>
</evidence>
<dbReference type="Gene3D" id="2.170.130.10">
    <property type="entry name" value="TonB-dependent receptor, plug domain"/>
    <property type="match status" value="1"/>
</dbReference>
<evidence type="ECO:0000256" key="2">
    <source>
        <dbReference type="ARBA" id="ARBA00022448"/>
    </source>
</evidence>
<evidence type="ECO:0000256" key="5">
    <source>
        <dbReference type="ARBA" id="ARBA00023077"/>
    </source>
</evidence>
<sequence>MKNWITLMMLMVTTLSALAQTGQVQGLITDENKITIPGASVLIEELNKGAISDFNGKFTFVNVEAGTYTLSIKYLGYAEYEQQITVQPTQTTTLKITLEEHATELDEVQVVSFGFGSQARALNTQKNKQNITNIVSTDQIGKFPDANIGDAIKRIPGITMQMDQGEARDIIVRGLAPQLNSVTLNGSRIPSAEADNRNVQMDLIPSDMIQTVEVNKAVTPDMDADAIGGSVNLITRTSPQGFRLSATGGSGINLINDKRIINGSFLVGDRSKNNKFGWVVSASYNDSDFGSDNIEAEWDDEFEYNTGEEDEEGEPIMQEVDVNPYANVFEIREYHVQRIRRSLSANFDYKLNDNNTLYFKSIYNWRDDRENRFVLEQEILDGEDIEYGDFSVDSNNNLTAFPVGVKREVKGGIDNSRNKNTRLEDQRMQNYSLSGDHLVNNLQIDWMTSFSKASEERLNERYLVHESEYGINFNNNADKPNYTPQSAEDADYRIFEFDELYEENQYTDETDFNALVNFELPLHIFDKENGTLKFGAKTRIKEKIQDNDYIEYSPENDDLEFLGNLPTRNYTEADFNPGSQYVIGDFATPEYLGSLDLYDTSLFESEDLPEEYITGNFKVKEDVYAAYVMTDQNITDKLSFLFGVRLEHTVVDATGNEIIFDADGDYSATSPITSQNDYTNILPSLHLKYDITDHTVLRFAWTNTIARPNYEDIVPSREINFEDDEISLGNPDLNPTTSMNFDIMAEHYFTSVGLLSGGVFYKDIEDFIYTFQYEDADGFEVYQPFNGDRASLFGFEAAYQRQLDFLPGFLQNLNIYLNYTYLKSDASGIRNEDGEERDDLDLPQTAPNMFNASLGYTSKYFSLRLSGNYSDAYIDEIGGRAFEDRYYDEQFFLDFNARANITKQLSFYVDVNNITNQPLRYYQGTSARTMQMEYYQARVTFGLKYDLFKK</sequence>
<feature type="domain" description="TonB-dependent receptor-like beta-barrel" evidence="11">
    <location>
        <begin position="381"/>
        <end position="914"/>
    </location>
</feature>
<dbReference type="PROSITE" id="PS52016">
    <property type="entry name" value="TONB_DEPENDENT_REC_3"/>
    <property type="match status" value="1"/>
</dbReference>
<evidence type="ECO:0000256" key="10">
    <source>
        <dbReference type="SAM" id="SignalP"/>
    </source>
</evidence>
<dbReference type="PANTHER" id="PTHR40980:SF4">
    <property type="entry name" value="TONB-DEPENDENT RECEPTOR-LIKE BETA-BARREL DOMAIN-CONTAINING PROTEIN"/>
    <property type="match status" value="1"/>
</dbReference>
<dbReference type="Pfam" id="PF00593">
    <property type="entry name" value="TonB_dep_Rec_b-barrel"/>
    <property type="match status" value="1"/>
</dbReference>
<comment type="similarity">
    <text evidence="8 9">Belongs to the TonB-dependent receptor family.</text>
</comment>
<keyword evidence="13" id="KW-0675">Receptor</keyword>
<evidence type="ECO:0000313" key="14">
    <source>
        <dbReference type="Proteomes" id="UP000016160"/>
    </source>
</evidence>
<accession>T2KQ69</accession>
<dbReference type="Gene3D" id="2.40.170.20">
    <property type="entry name" value="TonB-dependent receptor, beta-barrel domain"/>
    <property type="match status" value="1"/>
</dbReference>
<dbReference type="PANTHER" id="PTHR40980">
    <property type="entry name" value="PLUG DOMAIN-CONTAINING PROTEIN"/>
    <property type="match status" value="1"/>
</dbReference>
<dbReference type="OrthoDB" id="8727862at2"/>
<dbReference type="Pfam" id="PF13715">
    <property type="entry name" value="CarbopepD_reg_2"/>
    <property type="match status" value="1"/>
</dbReference>
<keyword evidence="3 8" id="KW-1134">Transmembrane beta strand</keyword>
<evidence type="ECO:0000256" key="6">
    <source>
        <dbReference type="ARBA" id="ARBA00023136"/>
    </source>
</evidence>
<dbReference type="InterPro" id="IPR037066">
    <property type="entry name" value="Plug_dom_sf"/>
</dbReference>
<name>T2KQ69_FORAG</name>
<dbReference type="RefSeq" id="WP_084817566.1">
    <property type="nucleotide sequence ID" value="NZ_HG315671.1"/>
</dbReference>
<keyword evidence="6 8" id="KW-0472">Membrane</keyword>